<evidence type="ECO:0000256" key="4">
    <source>
        <dbReference type="HAMAP-Rule" id="MF_00214"/>
    </source>
</evidence>
<dbReference type="InterPro" id="IPR013785">
    <property type="entry name" value="Aldolase_TIM"/>
</dbReference>
<dbReference type="PANTHER" id="PTHR43699">
    <property type="entry name" value="3-DEHYDROQUINATE DEHYDRATASE"/>
    <property type="match status" value="1"/>
</dbReference>
<feature type="binding site" evidence="4">
    <location>
        <position position="83"/>
    </location>
    <ligand>
        <name>3-dehydroquinate</name>
        <dbReference type="ChEBI" id="CHEBI:32364"/>
    </ligand>
</feature>
<evidence type="ECO:0000256" key="1">
    <source>
        <dbReference type="ARBA" id="ARBA00001864"/>
    </source>
</evidence>
<organism evidence="5 6">
    <name type="scientific">Blautia ammoniilytica</name>
    <dbReference type="NCBI Taxonomy" id="2981782"/>
    <lineage>
        <taxon>Bacteria</taxon>
        <taxon>Bacillati</taxon>
        <taxon>Bacillota</taxon>
        <taxon>Clostridia</taxon>
        <taxon>Lachnospirales</taxon>
        <taxon>Lachnospiraceae</taxon>
        <taxon>Blautia</taxon>
    </lineage>
</organism>
<keyword evidence="4" id="KW-0028">Amino-acid biosynthesis</keyword>
<dbReference type="EC" id="4.2.1.10" evidence="4"/>
<dbReference type="SUPFAM" id="SSF51569">
    <property type="entry name" value="Aldolase"/>
    <property type="match status" value="1"/>
</dbReference>
<comment type="catalytic activity">
    <reaction evidence="1 4">
        <text>3-dehydroquinate = 3-dehydroshikimate + H2O</text>
        <dbReference type="Rhea" id="RHEA:21096"/>
        <dbReference type="ChEBI" id="CHEBI:15377"/>
        <dbReference type="ChEBI" id="CHEBI:16630"/>
        <dbReference type="ChEBI" id="CHEBI:32364"/>
        <dbReference type="EC" id="4.2.1.10"/>
    </reaction>
</comment>
<feature type="binding site" evidence="4">
    <location>
        <position position="213"/>
    </location>
    <ligand>
        <name>3-dehydroquinate</name>
        <dbReference type="ChEBI" id="CHEBI:32364"/>
    </ligand>
</feature>
<dbReference type="NCBIfam" id="TIGR01093">
    <property type="entry name" value="aroD"/>
    <property type="match status" value="1"/>
</dbReference>
<dbReference type="GO" id="GO:0003855">
    <property type="term" value="F:3-dehydroquinate dehydratase activity"/>
    <property type="evidence" value="ECO:0007669"/>
    <property type="project" value="UniProtKB-EC"/>
</dbReference>
<comment type="function">
    <text evidence="4">Involved in the third step of the chorismate pathway, which leads to the biosynthesis of aromatic amino acids. Catalyzes the cis-dehydration of 3-dehydroquinate (DHQ) and introduces the first double bond of the aromatic ring to yield 3-dehydroshikimate.</text>
</comment>
<dbReference type="HAMAP" id="MF_00214">
    <property type="entry name" value="AroD"/>
    <property type="match status" value="1"/>
</dbReference>
<evidence type="ECO:0000313" key="5">
    <source>
        <dbReference type="EMBL" id="MCU6765048.1"/>
    </source>
</evidence>
<dbReference type="RefSeq" id="WP_158421112.1">
    <property type="nucleotide sequence ID" value="NZ_JAOQJL010000009.1"/>
</dbReference>
<comment type="pathway">
    <text evidence="4">Metabolic intermediate biosynthesis; chorismate biosynthesis; chorismate from D-erythrose 4-phosphate and phosphoenolpyruvate: step 3/7.</text>
</comment>
<keyword evidence="4" id="KW-0057">Aromatic amino acid biosynthesis</keyword>
<feature type="binding site" evidence="4">
    <location>
        <position position="232"/>
    </location>
    <ligand>
        <name>3-dehydroquinate</name>
        <dbReference type="ChEBI" id="CHEBI:32364"/>
    </ligand>
</feature>
<accession>A0ABT2TS29</accession>
<dbReference type="InterPro" id="IPR001381">
    <property type="entry name" value="DHquinase_I"/>
</dbReference>
<comment type="subunit">
    <text evidence="4">Homodimer.</text>
</comment>
<dbReference type="PANTHER" id="PTHR43699:SF1">
    <property type="entry name" value="3-DEHYDROQUINATE DEHYDRATASE"/>
    <property type="match status" value="1"/>
</dbReference>
<feature type="binding site" evidence="4">
    <location>
        <begin position="47"/>
        <end position="49"/>
    </location>
    <ligand>
        <name>3-dehydroquinate</name>
        <dbReference type="ChEBI" id="CHEBI:32364"/>
    </ligand>
</feature>
<feature type="active site" description="Proton donor/acceptor" evidence="4">
    <location>
        <position position="144"/>
    </location>
</feature>
<dbReference type="Proteomes" id="UP001652409">
    <property type="component" value="Unassembled WGS sequence"/>
</dbReference>
<comment type="similarity">
    <text evidence="4">Belongs to the type-I 3-dehydroquinase family.</text>
</comment>
<gene>
    <name evidence="4 5" type="primary">aroD</name>
    <name evidence="5" type="ORF">OCV61_06415</name>
</gene>
<reference evidence="5 6" key="1">
    <citation type="journal article" date="2021" name="ISME Commun">
        <title>Automated analysis of genomic sequences facilitates high-throughput and comprehensive description of bacteria.</title>
        <authorList>
            <person name="Hitch T.C.A."/>
        </authorList>
    </citation>
    <scope>NUCLEOTIDE SEQUENCE [LARGE SCALE GENOMIC DNA]</scope>
    <source>
        <strain evidence="5 6">Sanger_23</strain>
    </source>
</reference>
<keyword evidence="6" id="KW-1185">Reference proteome</keyword>
<feature type="active site" description="Schiff-base intermediate with substrate" evidence="4">
    <location>
        <position position="171"/>
    </location>
</feature>
<comment type="caution">
    <text evidence="5">The sequence shown here is derived from an EMBL/GenBank/DDBJ whole genome shotgun (WGS) entry which is preliminary data.</text>
</comment>
<evidence type="ECO:0000313" key="6">
    <source>
        <dbReference type="Proteomes" id="UP001652409"/>
    </source>
</evidence>
<dbReference type="InterPro" id="IPR050146">
    <property type="entry name" value="Type-I_3-dehydroquinase"/>
</dbReference>
<dbReference type="Pfam" id="PF01487">
    <property type="entry name" value="DHquinase_I"/>
    <property type="match status" value="1"/>
</dbReference>
<dbReference type="EMBL" id="JAOQJL010000009">
    <property type="protein sequence ID" value="MCU6765048.1"/>
    <property type="molecule type" value="Genomic_DNA"/>
</dbReference>
<comment type="caution">
    <text evidence="4">Lacks conserved residue(s) required for the propagation of feature annotation.</text>
</comment>
<keyword evidence="2 4" id="KW-0456">Lyase</keyword>
<dbReference type="CDD" id="cd00502">
    <property type="entry name" value="DHQase_I"/>
    <property type="match status" value="1"/>
</dbReference>
<name>A0ABT2TS29_9FIRM</name>
<dbReference type="Gene3D" id="3.20.20.70">
    <property type="entry name" value="Aldolase class I"/>
    <property type="match status" value="1"/>
</dbReference>
<sequence>MTKPIQVKNIILGEGMPKICVPLTESKSEEIYTQAVNAKTAGAELVEWRADFYCNLCNEDDLRDTLEELIRILDGIPLIFTIRTKKEGGNAELSTEEYVRINLVAARTKKADFVDVEVFGEEEEKKSLILQLQKEDCRVIASSHDFEKTEEKEALVQRFKRMDETGADILKIAVMPKNFEDVAAIMQATKEMCTCTSKPLISMSMGSIGSISRIAGENFGSCLTFATVGAASAPGQFPIQELRVMMETLHQENRRQETK</sequence>
<evidence type="ECO:0000256" key="3">
    <source>
        <dbReference type="ARBA" id="ARBA00023270"/>
    </source>
</evidence>
<feature type="binding site" evidence="4">
    <location>
        <position position="236"/>
    </location>
    <ligand>
        <name>3-dehydroquinate</name>
        <dbReference type="ChEBI" id="CHEBI:32364"/>
    </ligand>
</feature>
<proteinExistence type="inferred from homology"/>
<protein>
    <recommendedName>
        <fullName evidence="4">3-dehydroquinate dehydratase</fullName>
        <shortName evidence="4">3-dehydroquinase</shortName>
        <ecNumber evidence="4">4.2.1.10</ecNumber>
    </recommendedName>
    <alternativeName>
        <fullName evidence="4">Type I DHQase</fullName>
    </alternativeName>
    <alternativeName>
        <fullName evidence="4">Type I dehydroquinase</fullName>
        <shortName evidence="4">DHQ1</shortName>
    </alternativeName>
</protein>
<keyword evidence="3 4" id="KW-0704">Schiff base</keyword>
<evidence type="ECO:0000256" key="2">
    <source>
        <dbReference type="ARBA" id="ARBA00023239"/>
    </source>
</evidence>